<dbReference type="AlphaFoldDB" id="A0A2P2NSM6"/>
<evidence type="ECO:0000313" key="1">
    <source>
        <dbReference type="EMBL" id="MBX45443.1"/>
    </source>
</evidence>
<accession>A0A2P2NSM6</accession>
<dbReference type="EMBL" id="GGEC01064959">
    <property type="protein sequence ID" value="MBX45443.1"/>
    <property type="molecule type" value="Transcribed_RNA"/>
</dbReference>
<reference evidence="1" key="1">
    <citation type="submission" date="2018-02" db="EMBL/GenBank/DDBJ databases">
        <title>Rhizophora mucronata_Transcriptome.</title>
        <authorList>
            <person name="Meera S.P."/>
            <person name="Sreeshan A."/>
            <person name="Augustine A."/>
        </authorList>
    </citation>
    <scope>NUCLEOTIDE SEQUENCE</scope>
    <source>
        <tissue evidence="1">Leaf</tissue>
    </source>
</reference>
<sequence length="23" mass="2863">MHREKLERNKRPIILSCYSTEQM</sequence>
<organism evidence="1">
    <name type="scientific">Rhizophora mucronata</name>
    <name type="common">Asiatic mangrove</name>
    <dbReference type="NCBI Taxonomy" id="61149"/>
    <lineage>
        <taxon>Eukaryota</taxon>
        <taxon>Viridiplantae</taxon>
        <taxon>Streptophyta</taxon>
        <taxon>Embryophyta</taxon>
        <taxon>Tracheophyta</taxon>
        <taxon>Spermatophyta</taxon>
        <taxon>Magnoliopsida</taxon>
        <taxon>eudicotyledons</taxon>
        <taxon>Gunneridae</taxon>
        <taxon>Pentapetalae</taxon>
        <taxon>rosids</taxon>
        <taxon>fabids</taxon>
        <taxon>Malpighiales</taxon>
        <taxon>Rhizophoraceae</taxon>
        <taxon>Rhizophora</taxon>
    </lineage>
</organism>
<name>A0A2P2NSM6_RHIMU</name>
<proteinExistence type="predicted"/>
<protein>
    <submittedName>
        <fullName evidence="1">Uncharacterized protein</fullName>
    </submittedName>
</protein>